<comment type="caution">
    <text evidence="4">Lacks conserved residue(s) required for the propagation of feature annotation.</text>
</comment>
<feature type="domain" description="Pseudouridine synthase I TruA alpha/beta" evidence="8">
    <location>
        <begin position="8"/>
        <end position="102"/>
    </location>
</feature>
<organism evidence="9 10">
    <name type="scientific">Rugosibacter aromaticivorans</name>
    <dbReference type="NCBI Taxonomy" id="1565605"/>
    <lineage>
        <taxon>Bacteria</taxon>
        <taxon>Pseudomonadati</taxon>
        <taxon>Pseudomonadota</taxon>
        <taxon>Betaproteobacteria</taxon>
        <taxon>Nitrosomonadales</taxon>
        <taxon>Sterolibacteriaceae</taxon>
        <taxon>Rugosibacter</taxon>
    </lineage>
</organism>
<dbReference type="GO" id="GO:0031119">
    <property type="term" value="P:tRNA pseudouridine synthesis"/>
    <property type="evidence" value="ECO:0007669"/>
    <property type="project" value="UniProtKB-UniRule"/>
</dbReference>
<feature type="binding site" evidence="4 6">
    <location>
        <position position="109"/>
    </location>
    <ligand>
        <name>substrate</name>
    </ligand>
</feature>
<protein>
    <recommendedName>
        <fullName evidence="4">tRNA pseudouridine synthase A</fullName>
        <ecNumber evidence="4">5.4.99.12</ecNumber>
    </recommendedName>
    <alternativeName>
        <fullName evidence="4">tRNA pseudouridine(38-40) synthase</fullName>
    </alternativeName>
    <alternativeName>
        <fullName evidence="4">tRNA pseudouridylate synthase I</fullName>
    </alternativeName>
    <alternativeName>
        <fullName evidence="4">tRNA-uridine isomerase I</fullName>
    </alternativeName>
</protein>
<dbReference type="Pfam" id="PF01416">
    <property type="entry name" value="PseudoU_synth_1"/>
    <property type="match status" value="2"/>
</dbReference>
<dbReference type="InterPro" id="IPR020095">
    <property type="entry name" value="PsdUridine_synth_TruA_C"/>
</dbReference>
<dbReference type="STRING" id="1565605.PG1C_05465"/>
<proteinExistence type="inferred from homology"/>
<comment type="subunit">
    <text evidence="4">Homodimer.</text>
</comment>
<reference evidence="9 10" key="1">
    <citation type="journal article" date="2015" name="Genome Announc.">
        <title>Complete Genome Sequence of a Novel Bacterium within the Family Rhodocyclaceae That Degrades Polycyclic Aromatic Hydrocarbons.</title>
        <authorList>
            <person name="Singleton D.R."/>
            <person name="Dickey A.N."/>
            <person name="Scholl E.H."/>
            <person name="Wright F.A."/>
            <person name="Aitken M.D."/>
        </authorList>
    </citation>
    <scope>NUCLEOTIDE SEQUENCE [LARGE SCALE GENOMIC DNA]</scope>
    <source>
        <strain evidence="10">PG1-Ca6</strain>
    </source>
</reference>
<dbReference type="Gene3D" id="3.30.70.580">
    <property type="entry name" value="Pseudouridine synthase I, catalytic domain, N-terminal subdomain"/>
    <property type="match status" value="1"/>
</dbReference>
<dbReference type="PANTHER" id="PTHR11142">
    <property type="entry name" value="PSEUDOURIDYLATE SYNTHASE"/>
    <property type="match status" value="1"/>
</dbReference>
<evidence type="ECO:0000256" key="1">
    <source>
        <dbReference type="ARBA" id="ARBA00009375"/>
    </source>
</evidence>
<dbReference type="InterPro" id="IPR020097">
    <property type="entry name" value="PsdUridine_synth_TruA_a/b_dom"/>
</dbReference>
<dbReference type="KEGG" id="rbu:PG1C_05465"/>
<evidence type="ECO:0000256" key="5">
    <source>
        <dbReference type="PIRSR" id="PIRSR001430-1"/>
    </source>
</evidence>
<accession>A0A0C5JL09</accession>
<evidence type="ECO:0000256" key="7">
    <source>
        <dbReference type="RuleBase" id="RU003792"/>
    </source>
</evidence>
<dbReference type="InterPro" id="IPR020103">
    <property type="entry name" value="PsdUridine_synth_cat_dom_sf"/>
</dbReference>
<feature type="domain" description="Pseudouridine synthase I TruA alpha/beta" evidence="8">
    <location>
        <begin position="146"/>
        <end position="244"/>
    </location>
</feature>
<keyword evidence="10" id="KW-1185">Reference proteome</keyword>
<dbReference type="FunFam" id="3.30.70.580:FF:000001">
    <property type="entry name" value="tRNA pseudouridine synthase A"/>
    <property type="match status" value="1"/>
</dbReference>
<keyword evidence="2 4" id="KW-0819">tRNA processing</keyword>
<feature type="active site" description="Nucleophile" evidence="4 5">
    <location>
        <position position="51"/>
    </location>
</feature>
<evidence type="ECO:0000256" key="3">
    <source>
        <dbReference type="ARBA" id="ARBA00023235"/>
    </source>
</evidence>
<dbReference type="PATRIC" id="fig|1565605.3.peg.1147"/>
<gene>
    <name evidence="4 9" type="primary">truA</name>
    <name evidence="9" type="synonym">hisT</name>
    <name evidence="9" type="ORF">PG1C_05465</name>
</gene>
<comment type="catalytic activity">
    <reaction evidence="4 7">
        <text>uridine(38/39/40) in tRNA = pseudouridine(38/39/40) in tRNA</text>
        <dbReference type="Rhea" id="RHEA:22376"/>
        <dbReference type="Rhea" id="RHEA-COMP:10085"/>
        <dbReference type="Rhea" id="RHEA-COMP:10087"/>
        <dbReference type="ChEBI" id="CHEBI:65314"/>
        <dbReference type="ChEBI" id="CHEBI:65315"/>
        <dbReference type="EC" id="5.4.99.12"/>
    </reaction>
</comment>
<dbReference type="HOGENOM" id="CLU_014673_0_2_4"/>
<dbReference type="AlphaFoldDB" id="A0A0C5JL09"/>
<sequence>MRIALGVEYEGSTFCGWQSQAGGGSVQDALESALSAIADTSVRVICAGRTDAGVHALEQVVHFDSPVERPLTAWVRGVNAHLPPMVAVRWAQPMPDDFHARFSAQGRRYRYVLLNRAERPGLMARRVGWFHLPLDLSAMQAASIFLLGTHDFSAFRSAECQAKSPVKELRKISIARQGDLILFDFEADGFLHHMVRNLIGALVYIGKGAYPPAWLAELLAAKNRALAAPTFAACGLYFAGVDYDARWQIKVGAGDAVSAPIIFVPPITPPIPA</sequence>
<dbReference type="PIRSF" id="PIRSF001430">
    <property type="entry name" value="tRNA_psdUrid_synth"/>
    <property type="match status" value="1"/>
</dbReference>
<dbReference type="HAMAP" id="MF_00171">
    <property type="entry name" value="TruA"/>
    <property type="match status" value="1"/>
</dbReference>
<dbReference type="EC" id="5.4.99.12" evidence="4"/>
<dbReference type="RefSeq" id="WP_202636412.1">
    <property type="nucleotide sequence ID" value="NZ_CP010554.1"/>
</dbReference>
<evidence type="ECO:0000313" key="10">
    <source>
        <dbReference type="Proteomes" id="UP000061603"/>
    </source>
</evidence>
<dbReference type="NCBIfam" id="TIGR00071">
    <property type="entry name" value="hisT_truA"/>
    <property type="match status" value="1"/>
</dbReference>
<dbReference type="Proteomes" id="UP000061603">
    <property type="component" value="Chromosome"/>
</dbReference>
<keyword evidence="3 4" id="KW-0413">Isomerase</keyword>
<dbReference type="Gene3D" id="3.30.70.660">
    <property type="entry name" value="Pseudouridine synthase I, catalytic domain, C-terminal subdomain"/>
    <property type="match status" value="1"/>
</dbReference>
<evidence type="ECO:0000256" key="6">
    <source>
        <dbReference type="PIRSR" id="PIRSR001430-2"/>
    </source>
</evidence>
<comment type="similarity">
    <text evidence="1 4 7">Belongs to the tRNA pseudouridine synthase TruA family.</text>
</comment>
<dbReference type="CDD" id="cd02570">
    <property type="entry name" value="PseudoU_synth_EcTruA"/>
    <property type="match status" value="1"/>
</dbReference>
<dbReference type="GO" id="GO:0160147">
    <property type="term" value="F:tRNA pseudouridine(38-40) synthase activity"/>
    <property type="evidence" value="ECO:0007669"/>
    <property type="project" value="UniProtKB-EC"/>
</dbReference>
<evidence type="ECO:0000256" key="4">
    <source>
        <dbReference type="HAMAP-Rule" id="MF_00171"/>
    </source>
</evidence>
<name>A0A0C5JL09_9PROT</name>
<dbReference type="EMBL" id="CP010554">
    <property type="protein sequence ID" value="AJP48056.1"/>
    <property type="molecule type" value="Genomic_DNA"/>
</dbReference>
<evidence type="ECO:0000256" key="2">
    <source>
        <dbReference type="ARBA" id="ARBA00022694"/>
    </source>
</evidence>
<evidence type="ECO:0000259" key="8">
    <source>
        <dbReference type="Pfam" id="PF01416"/>
    </source>
</evidence>
<dbReference type="GO" id="GO:0003723">
    <property type="term" value="F:RNA binding"/>
    <property type="evidence" value="ECO:0007669"/>
    <property type="project" value="InterPro"/>
</dbReference>
<dbReference type="SUPFAM" id="SSF55120">
    <property type="entry name" value="Pseudouridine synthase"/>
    <property type="match status" value="1"/>
</dbReference>
<evidence type="ECO:0000313" key="9">
    <source>
        <dbReference type="EMBL" id="AJP48056.1"/>
    </source>
</evidence>
<comment type="function">
    <text evidence="4">Formation of pseudouridine at positions 38, 39 and 40 in the anticodon stem and loop of transfer RNAs.</text>
</comment>
<dbReference type="InterPro" id="IPR001406">
    <property type="entry name" value="PsdUridine_synth_TruA"/>
</dbReference>
<dbReference type="InterPro" id="IPR020094">
    <property type="entry name" value="TruA/RsuA/RluB/E/F_N"/>
</dbReference>
<dbReference type="PANTHER" id="PTHR11142:SF0">
    <property type="entry name" value="TRNA PSEUDOURIDINE SYNTHASE-LIKE 1"/>
    <property type="match status" value="1"/>
</dbReference>